<accession>A0ABW2S2N7</accession>
<evidence type="ECO:0000313" key="3">
    <source>
        <dbReference type="Proteomes" id="UP001596484"/>
    </source>
</evidence>
<keyword evidence="1" id="KW-1133">Transmembrane helix</keyword>
<sequence>MRRLVPVIAGCILSWLLGAVVVRLGLDWADTFPYSEASERRYLGVAVVALLVAIGGSVTTLLVARRRQRRARGASDAR</sequence>
<feature type="transmembrane region" description="Helical" evidence="1">
    <location>
        <begin position="42"/>
        <end position="64"/>
    </location>
</feature>
<organism evidence="2 3">
    <name type="scientific">Rhodococcus daqingensis</name>
    <dbReference type="NCBI Taxonomy" id="2479363"/>
    <lineage>
        <taxon>Bacteria</taxon>
        <taxon>Bacillati</taxon>
        <taxon>Actinomycetota</taxon>
        <taxon>Actinomycetes</taxon>
        <taxon>Mycobacteriales</taxon>
        <taxon>Nocardiaceae</taxon>
        <taxon>Rhodococcus</taxon>
    </lineage>
</organism>
<keyword evidence="1" id="KW-0812">Transmembrane</keyword>
<dbReference type="EMBL" id="JBHTCS010000024">
    <property type="protein sequence ID" value="MFC7450402.1"/>
    <property type="molecule type" value="Genomic_DNA"/>
</dbReference>
<keyword evidence="1" id="KW-0472">Membrane</keyword>
<protein>
    <recommendedName>
        <fullName evidence="4">Integral membrane protein</fullName>
    </recommendedName>
</protein>
<evidence type="ECO:0008006" key="4">
    <source>
        <dbReference type="Google" id="ProtNLM"/>
    </source>
</evidence>
<proteinExistence type="predicted"/>
<reference evidence="3" key="1">
    <citation type="journal article" date="2019" name="Int. J. Syst. Evol. Microbiol.">
        <title>The Global Catalogue of Microorganisms (GCM) 10K type strain sequencing project: providing services to taxonomists for standard genome sequencing and annotation.</title>
        <authorList>
            <consortium name="The Broad Institute Genomics Platform"/>
            <consortium name="The Broad Institute Genome Sequencing Center for Infectious Disease"/>
            <person name="Wu L."/>
            <person name="Ma J."/>
        </authorList>
    </citation>
    <scope>NUCLEOTIDE SEQUENCE [LARGE SCALE GENOMIC DNA]</scope>
    <source>
        <strain evidence="3">ICMP 19430</strain>
    </source>
</reference>
<evidence type="ECO:0000256" key="1">
    <source>
        <dbReference type="SAM" id="Phobius"/>
    </source>
</evidence>
<keyword evidence="3" id="KW-1185">Reference proteome</keyword>
<comment type="caution">
    <text evidence="2">The sequence shown here is derived from an EMBL/GenBank/DDBJ whole genome shotgun (WGS) entry which is preliminary data.</text>
</comment>
<dbReference type="Proteomes" id="UP001596484">
    <property type="component" value="Unassembled WGS sequence"/>
</dbReference>
<gene>
    <name evidence="2" type="ORF">ACFQS9_21125</name>
</gene>
<evidence type="ECO:0000313" key="2">
    <source>
        <dbReference type="EMBL" id="MFC7450402.1"/>
    </source>
</evidence>
<dbReference type="RefSeq" id="WP_378408223.1">
    <property type="nucleotide sequence ID" value="NZ_JBHTCS010000024.1"/>
</dbReference>
<name>A0ABW2S2N7_9NOCA</name>